<dbReference type="PANTHER" id="PTHR34696:SF1">
    <property type="entry name" value="PHOSPHORIBOSYLFORMYLGLYCINAMIDINE SYNTHASE SUBUNIT PURS"/>
    <property type="match status" value="1"/>
</dbReference>
<keyword evidence="5 6" id="KW-0067">ATP-binding</keyword>
<sequence>MYKATIVVRLKPSVLDPQGNAVKGSLHSLGFEDVEEVRIGKTMEVWLDTSDSALASERVEAMCKKLLANPVIENYEYELEEGA</sequence>
<dbReference type="NCBIfam" id="TIGR00302">
    <property type="entry name" value="phosphoribosylformylglycinamidine synthase subunit PurS"/>
    <property type="match status" value="1"/>
</dbReference>
<gene>
    <name evidence="6" type="primary">purS</name>
    <name evidence="7" type="ORF">CHM34_11670</name>
</gene>
<dbReference type="Proteomes" id="UP000215459">
    <property type="component" value="Unassembled WGS sequence"/>
</dbReference>
<dbReference type="GO" id="GO:0006189">
    <property type="term" value="P:'de novo' IMP biosynthetic process"/>
    <property type="evidence" value="ECO:0007669"/>
    <property type="project" value="UniProtKB-UniRule"/>
</dbReference>
<keyword evidence="1 6" id="KW-0963">Cytoplasm</keyword>
<dbReference type="InterPro" id="IPR036604">
    <property type="entry name" value="PurS-like_sf"/>
</dbReference>
<dbReference type="Gene3D" id="3.30.1280.10">
    <property type="entry name" value="Phosphoribosylformylglycinamidine synthase subunit PurS"/>
    <property type="match status" value="1"/>
</dbReference>
<dbReference type="HAMAP" id="MF_01926">
    <property type="entry name" value="PurS"/>
    <property type="match status" value="1"/>
</dbReference>
<accession>A0A235B7H0</accession>
<evidence type="ECO:0000256" key="1">
    <source>
        <dbReference type="ARBA" id="ARBA00022490"/>
    </source>
</evidence>
<evidence type="ECO:0000256" key="4">
    <source>
        <dbReference type="ARBA" id="ARBA00022755"/>
    </source>
</evidence>
<dbReference type="UniPathway" id="UPA00074">
    <property type="reaction ID" value="UER00128"/>
</dbReference>
<comment type="caution">
    <text evidence="7">The sequence shown here is derived from an EMBL/GenBank/DDBJ whole genome shotgun (WGS) entry which is preliminary data.</text>
</comment>
<comment type="subcellular location">
    <subcellularLocation>
        <location evidence="6">Cytoplasm</location>
    </subcellularLocation>
</comment>
<dbReference type="GO" id="GO:0004642">
    <property type="term" value="F:phosphoribosylformylglycinamidine synthase activity"/>
    <property type="evidence" value="ECO:0007669"/>
    <property type="project" value="UniProtKB-UniRule"/>
</dbReference>
<dbReference type="AlphaFoldDB" id="A0A235B7H0"/>
<comment type="catalytic activity">
    <reaction evidence="6">
        <text>N(2)-formyl-N(1)-(5-phospho-beta-D-ribosyl)glycinamide + L-glutamine + ATP + H2O = 2-formamido-N(1)-(5-O-phospho-beta-D-ribosyl)acetamidine + L-glutamate + ADP + phosphate + H(+)</text>
        <dbReference type="Rhea" id="RHEA:17129"/>
        <dbReference type="ChEBI" id="CHEBI:15377"/>
        <dbReference type="ChEBI" id="CHEBI:15378"/>
        <dbReference type="ChEBI" id="CHEBI:29985"/>
        <dbReference type="ChEBI" id="CHEBI:30616"/>
        <dbReference type="ChEBI" id="CHEBI:43474"/>
        <dbReference type="ChEBI" id="CHEBI:58359"/>
        <dbReference type="ChEBI" id="CHEBI:147286"/>
        <dbReference type="ChEBI" id="CHEBI:147287"/>
        <dbReference type="ChEBI" id="CHEBI:456216"/>
        <dbReference type="EC" id="6.3.5.3"/>
    </reaction>
</comment>
<evidence type="ECO:0000256" key="3">
    <source>
        <dbReference type="ARBA" id="ARBA00022741"/>
    </source>
</evidence>
<dbReference type="SUPFAM" id="SSF82697">
    <property type="entry name" value="PurS-like"/>
    <property type="match status" value="1"/>
</dbReference>
<comment type="pathway">
    <text evidence="6">Purine metabolism; IMP biosynthesis via de novo pathway; 5-amino-1-(5-phospho-D-ribosyl)imidazole from N(2)-formyl-N(1)-(5-phospho-D-ribosyl)glycinamide: step 1/2.</text>
</comment>
<comment type="subunit">
    <text evidence="6">Part of the FGAM synthase complex composed of 1 PurL, 1 PurQ and 2 PurS subunits.</text>
</comment>
<evidence type="ECO:0000256" key="5">
    <source>
        <dbReference type="ARBA" id="ARBA00022840"/>
    </source>
</evidence>
<keyword evidence="4 6" id="KW-0658">Purine biosynthesis</keyword>
<keyword evidence="3 6" id="KW-0547">Nucleotide-binding</keyword>
<comment type="function">
    <text evidence="6">Part of the phosphoribosylformylglycinamidine synthase complex involved in the purines biosynthetic pathway. Catalyzes the ATP-dependent conversion of formylglycinamide ribonucleotide (FGAR) and glutamine to yield formylglycinamidine ribonucleotide (FGAM) and glutamate. The FGAM synthase complex is composed of three subunits. PurQ produces an ammonia molecule by converting glutamine to glutamate. PurL transfers the ammonia molecule to FGAR to form FGAM in an ATP-dependent manner. PurS interacts with PurQ and PurL and is thought to assist in the transfer of the ammonia molecule from PurQ to PurL.</text>
</comment>
<dbReference type="EMBL" id="NOWF01000006">
    <property type="protein sequence ID" value="OYD07545.1"/>
    <property type="molecule type" value="Genomic_DNA"/>
</dbReference>
<comment type="similarity">
    <text evidence="6">Belongs to the PurS family.</text>
</comment>
<dbReference type="InterPro" id="IPR003850">
    <property type="entry name" value="PurS"/>
</dbReference>
<dbReference type="Pfam" id="PF02700">
    <property type="entry name" value="PurS"/>
    <property type="match status" value="1"/>
</dbReference>
<proteinExistence type="inferred from homology"/>
<reference evidence="7 8" key="1">
    <citation type="submission" date="2017-07" db="EMBL/GenBank/DDBJ databases">
        <title>The genome sequence of Paludifilum halophilum highlights mechanisms for microbial adaptation to high salt environemnts.</title>
        <authorList>
            <person name="Belbahri L."/>
        </authorList>
    </citation>
    <scope>NUCLEOTIDE SEQUENCE [LARGE SCALE GENOMIC DNA]</scope>
    <source>
        <strain evidence="7 8">DSM 102817</strain>
    </source>
</reference>
<evidence type="ECO:0000256" key="2">
    <source>
        <dbReference type="ARBA" id="ARBA00022598"/>
    </source>
</evidence>
<dbReference type="RefSeq" id="WP_094264780.1">
    <property type="nucleotide sequence ID" value="NZ_NOWF01000006.1"/>
</dbReference>
<evidence type="ECO:0000313" key="8">
    <source>
        <dbReference type="Proteomes" id="UP000215459"/>
    </source>
</evidence>
<keyword evidence="2 6" id="KW-0436">Ligase</keyword>
<name>A0A235B7H0_9BACL</name>
<dbReference type="GO" id="GO:0005524">
    <property type="term" value="F:ATP binding"/>
    <property type="evidence" value="ECO:0007669"/>
    <property type="project" value="UniProtKB-UniRule"/>
</dbReference>
<organism evidence="7 8">
    <name type="scientific">Paludifilum halophilum</name>
    <dbReference type="NCBI Taxonomy" id="1642702"/>
    <lineage>
        <taxon>Bacteria</taxon>
        <taxon>Bacillati</taxon>
        <taxon>Bacillota</taxon>
        <taxon>Bacilli</taxon>
        <taxon>Bacillales</taxon>
        <taxon>Thermoactinomycetaceae</taxon>
        <taxon>Paludifilum</taxon>
    </lineage>
</organism>
<protein>
    <recommendedName>
        <fullName evidence="6">Phosphoribosylformylglycinamidine synthase subunit PurS</fullName>
        <shortName evidence="6">FGAM synthase</shortName>
        <ecNumber evidence="6">6.3.5.3</ecNumber>
    </recommendedName>
    <alternativeName>
        <fullName evidence="6">Formylglycinamide ribonucleotide amidotransferase subunit III</fullName>
        <shortName evidence="6">FGAR amidotransferase III</shortName>
        <shortName evidence="6">FGAR-AT III</shortName>
    </alternativeName>
    <alternativeName>
        <fullName evidence="6">Phosphoribosylformylglycinamidine synthase subunit III</fullName>
    </alternativeName>
</protein>
<dbReference type="OrthoDB" id="9799101at2"/>
<dbReference type="EC" id="6.3.5.3" evidence="6"/>
<evidence type="ECO:0000256" key="6">
    <source>
        <dbReference type="HAMAP-Rule" id="MF_01926"/>
    </source>
</evidence>
<evidence type="ECO:0000313" key="7">
    <source>
        <dbReference type="EMBL" id="OYD07545.1"/>
    </source>
</evidence>
<dbReference type="PANTHER" id="PTHR34696">
    <property type="entry name" value="PHOSPHORIBOSYLFORMYLGLYCINAMIDINE SYNTHASE SUBUNIT PURS"/>
    <property type="match status" value="1"/>
</dbReference>
<dbReference type="NCBIfam" id="NF004630">
    <property type="entry name" value="PRK05974.1"/>
    <property type="match status" value="1"/>
</dbReference>
<keyword evidence="8" id="KW-1185">Reference proteome</keyword>
<dbReference type="GO" id="GO:0005737">
    <property type="term" value="C:cytoplasm"/>
    <property type="evidence" value="ECO:0007669"/>
    <property type="project" value="UniProtKB-SubCell"/>
</dbReference>